<proteinExistence type="predicted"/>
<dbReference type="Pfam" id="PF10328">
    <property type="entry name" value="7TM_GPCR_Srx"/>
    <property type="match status" value="1"/>
</dbReference>
<dbReference type="Proteomes" id="UP000054047">
    <property type="component" value="Unassembled WGS sequence"/>
</dbReference>
<evidence type="ECO:0000259" key="1">
    <source>
        <dbReference type="Pfam" id="PF10328"/>
    </source>
</evidence>
<protein>
    <recommendedName>
        <fullName evidence="1">7TM GPCR serpentine receptor class x (Srx) domain-containing protein</fullName>
    </recommendedName>
</protein>
<dbReference type="EMBL" id="KN735954">
    <property type="protein sequence ID" value="KIH56297.1"/>
    <property type="molecule type" value="Genomic_DNA"/>
</dbReference>
<name>A0A0C2D2P0_9BILA</name>
<sequence>MNCQNADSITSHAAQKKRRQTEARFFIQTLYQNGLFLYELSNFYYVTTLFTNQWAVFFTSTFAWEVCHAFDG</sequence>
<dbReference type="InterPro" id="IPR019430">
    <property type="entry name" value="7TM_GPCR_serpentine_rcpt_Srx"/>
</dbReference>
<keyword evidence="3" id="KW-1185">Reference proteome</keyword>
<dbReference type="PANTHER" id="PTHR23017">
    <property type="entry name" value="SERPENTINE RECEPTOR, CLASS X"/>
    <property type="match status" value="1"/>
</dbReference>
<gene>
    <name evidence="2" type="ORF">ANCDUO_13523</name>
</gene>
<feature type="domain" description="7TM GPCR serpentine receptor class x (Srx)" evidence="1">
    <location>
        <begin position="7"/>
        <end position="72"/>
    </location>
</feature>
<accession>A0A0C2D2P0</accession>
<evidence type="ECO:0000313" key="2">
    <source>
        <dbReference type="EMBL" id="KIH56297.1"/>
    </source>
</evidence>
<dbReference type="AlphaFoldDB" id="A0A0C2D2P0"/>
<organism evidence="2 3">
    <name type="scientific">Ancylostoma duodenale</name>
    <dbReference type="NCBI Taxonomy" id="51022"/>
    <lineage>
        <taxon>Eukaryota</taxon>
        <taxon>Metazoa</taxon>
        <taxon>Ecdysozoa</taxon>
        <taxon>Nematoda</taxon>
        <taxon>Chromadorea</taxon>
        <taxon>Rhabditida</taxon>
        <taxon>Rhabditina</taxon>
        <taxon>Rhabditomorpha</taxon>
        <taxon>Strongyloidea</taxon>
        <taxon>Ancylostomatidae</taxon>
        <taxon>Ancylostomatinae</taxon>
        <taxon>Ancylostoma</taxon>
    </lineage>
</organism>
<dbReference type="OrthoDB" id="5855464at2759"/>
<dbReference type="PANTHER" id="PTHR23017:SF3">
    <property type="entry name" value="G-PROTEIN COUPLED RECEPTORS FAMILY 1 PROFILE DOMAIN-CONTAINING PROTEIN"/>
    <property type="match status" value="1"/>
</dbReference>
<evidence type="ECO:0000313" key="3">
    <source>
        <dbReference type="Proteomes" id="UP000054047"/>
    </source>
</evidence>
<reference evidence="2 3" key="1">
    <citation type="submission" date="2013-12" db="EMBL/GenBank/DDBJ databases">
        <title>Draft genome of the parsitic nematode Ancylostoma duodenale.</title>
        <authorList>
            <person name="Mitreva M."/>
        </authorList>
    </citation>
    <scope>NUCLEOTIDE SEQUENCE [LARGE SCALE GENOMIC DNA]</scope>
    <source>
        <strain evidence="2 3">Zhejiang</strain>
    </source>
</reference>